<protein>
    <submittedName>
        <fullName evidence="3">Type IV pilus assembly protein PilE</fullName>
    </submittedName>
</protein>
<accession>A0A369C8L6</accession>
<dbReference type="InterPro" id="IPR012902">
    <property type="entry name" value="N_methyl_site"/>
</dbReference>
<dbReference type="EMBL" id="QPJY01000006">
    <property type="protein sequence ID" value="RCX29881.1"/>
    <property type="molecule type" value="Genomic_DNA"/>
</dbReference>
<dbReference type="InterPro" id="IPR031982">
    <property type="entry name" value="PilE-like"/>
</dbReference>
<dbReference type="RefSeq" id="WP_114280093.1">
    <property type="nucleotide sequence ID" value="NZ_QPJY01000006.1"/>
</dbReference>
<keyword evidence="2" id="KW-0472">Membrane</keyword>
<name>A0A369C8L6_9GAMM</name>
<dbReference type="GO" id="GO:0015628">
    <property type="term" value="P:protein secretion by the type II secretion system"/>
    <property type="evidence" value="ECO:0007669"/>
    <property type="project" value="InterPro"/>
</dbReference>
<reference evidence="3 4" key="1">
    <citation type="submission" date="2018-07" db="EMBL/GenBank/DDBJ databases">
        <title>Genomic Encyclopedia of Type Strains, Phase IV (KMG-IV): sequencing the most valuable type-strain genomes for metagenomic binning, comparative biology and taxonomic classification.</title>
        <authorList>
            <person name="Goeker M."/>
        </authorList>
    </citation>
    <scope>NUCLEOTIDE SEQUENCE [LARGE SCALE GENOMIC DNA]</scope>
    <source>
        <strain evidence="3 4">DSM 26407</strain>
    </source>
</reference>
<keyword evidence="2" id="KW-1133">Transmembrane helix</keyword>
<dbReference type="PRINTS" id="PR00813">
    <property type="entry name" value="BCTERIALGSPG"/>
</dbReference>
<keyword evidence="1" id="KW-0488">Methylation</keyword>
<dbReference type="AlphaFoldDB" id="A0A369C8L6"/>
<proteinExistence type="predicted"/>
<dbReference type="Gene3D" id="3.30.700.10">
    <property type="entry name" value="Glycoprotein, Type 4 Pilin"/>
    <property type="match status" value="1"/>
</dbReference>
<organism evidence="3 4">
    <name type="scientific">Thioalbus denitrificans</name>
    <dbReference type="NCBI Taxonomy" id="547122"/>
    <lineage>
        <taxon>Bacteria</taxon>
        <taxon>Pseudomonadati</taxon>
        <taxon>Pseudomonadota</taxon>
        <taxon>Gammaproteobacteria</taxon>
        <taxon>Chromatiales</taxon>
        <taxon>Ectothiorhodospiraceae</taxon>
        <taxon>Thioalbus</taxon>
    </lineage>
</organism>
<keyword evidence="2" id="KW-0812">Transmembrane</keyword>
<feature type="transmembrane region" description="Helical" evidence="2">
    <location>
        <begin position="20"/>
        <end position="39"/>
    </location>
</feature>
<dbReference type="NCBIfam" id="TIGR02532">
    <property type="entry name" value="IV_pilin_GFxxxE"/>
    <property type="match status" value="1"/>
</dbReference>
<evidence type="ECO:0000313" key="4">
    <source>
        <dbReference type="Proteomes" id="UP000252707"/>
    </source>
</evidence>
<dbReference type="SUPFAM" id="SSF54523">
    <property type="entry name" value="Pili subunits"/>
    <property type="match status" value="1"/>
</dbReference>
<dbReference type="GO" id="GO:0015627">
    <property type="term" value="C:type II protein secretion system complex"/>
    <property type="evidence" value="ECO:0007669"/>
    <property type="project" value="InterPro"/>
</dbReference>
<evidence type="ECO:0000256" key="1">
    <source>
        <dbReference type="ARBA" id="ARBA00022481"/>
    </source>
</evidence>
<gene>
    <name evidence="3" type="ORF">DFQ59_106113</name>
</gene>
<evidence type="ECO:0000313" key="3">
    <source>
        <dbReference type="EMBL" id="RCX29881.1"/>
    </source>
</evidence>
<dbReference type="InterPro" id="IPR045584">
    <property type="entry name" value="Pilin-like"/>
</dbReference>
<dbReference type="OrthoDB" id="5296638at2"/>
<keyword evidence="4" id="KW-1185">Reference proteome</keyword>
<dbReference type="GO" id="GO:0043683">
    <property type="term" value="P:type IV pilus assembly"/>
    <property type="evidence" value="ECO:0007669"/>
    <property type="project" value="InterPro"/>
</dbReference>
<comment type="caution">
    <text evidence="3">The sequence shown here is derived from an EMBL/GenBank/DDBJ whole genome shotgun (WGS) entry which is preliminary data.</text>
</comment>
<dbReference type="PANTHER" id="PTHR30093">
    <property type="entry name" value="GENERAL SECRETION PATHWAY PROTEIN G"/>
    <property type="match status" value="1"/>
</dbReference>
<dbReference type="InterPro" id="IPR000983">
    <property type="entry name" value="Bac_GSPG_pilin"/>
</dbReference>
<dbReference type="Pfam" id="PF07963">
    <property type="entry name" value="N_methyl"/>
    <property type="match status" value="1"/>
</dbReference>
<dbReference type="Pfam" id="PF16732">
    <property type="entry name" value="ComP_DUS"/>
    <property type="match status" value="1"/>
</dbReference>
<evidence type="ECO:0000256" key="2">
    <source>
        <dbReference type="SAM" id="Phobius"/>
    </source>
</evidence>
<dbReference type="Proteomes" id="UP000252707">
    <property type="component" value="Unassembled WGS sequence"/>
</dbReference>
<dbReference type="PANTHER" id="PTHR30093:SF47">
    <property type="entry name" value="TYPE IV PILUS NON-CORE MINOR PILIN PILE"/>
    <property type="match status" value="1"/>
</dbReference>
<sequence>MNLHTRNVTRSGERGFTLTELMIVVAIVAILASIMLPAYQDQVRKSRRADAKAALTELSGFMERFYASNGRYDQDGAGNAVTLPFTQSPKEGRKFYNLSVATAANTYTLTADPIAGTGQENDVAAGVSCDPLTLDHLGAKTPTGCW</sequence>